<dbReference type="PRINTS" id="PR00812">
    <property type="entry name" value="BCTERIALGSPF"/>
</dbReference>
<keyword evidence="8 10" id="KW-0472">Membrane</keyword>
<accession>A0A9Q7A9E1</accession>
<dbReference type="InterPro" id="IPR003004">
    <property type="entry name" value="GspF/PilC"/>
</dbReference>
<dbReference type="AlphaFoldDB" id="A0A9Q7A9E1"/>
<dbReference type="InterPro" id="IPR001992">
    <property type="entry name" value="T2SS_GspF/T4SS_PilC_CS"/>
</dbReference>
<dbReference type="PANTHER" id="PTHR30012:SF0">
    <property type="entry name" value="TYPE II SECRETION SYSTEM PROTEIN F-RELATED"/>
    <property type="match status" value="1"/>
</dbReference>
<comment type="subcellular location">
    <subcellularLocation>
        <location evidence="1">Cell inner membrane</location>
        <topology evidence="1">Multi-pass membrane protein</topology>
    </subcellularLocation>
    <subcellularLocation>
        <location evidence="9">Cell membrane</location>
        <topology evidence="9">Multi-pass membrane protein</topology>
    </subcellularLocation>
</comment>
<dbReference type="Proteomes" id="UP000671879">
    <property type="component" value="Chromosome"/>
</dbReference>
<keyword evidence="13" id="KW-1185">Reference proteome</keyword>
<sequence>MNFRYRARSADGRIVEGVIKDVGTQAEAVNRLRLLKMLPITVTEAKGGHPSSSSLYARLRLIATVPLKDKALFFRQVTTMVAAGVPLGSSLDLLSRQIANPRLADAVTFVKQRVDGGQSFSGAMRLRKEFSPLMIAVVRAGEEGGVLDRSLDRLATFLERQDALKRKVVSAVSYPAVVFGFALFVLYLLVTVVVPRFSTVFDSLNVELPALTRHTFRAALWFRRYWYVPLAVVAALVGLVIAMGRNDGTRYYVDKAKLKLPVFGDLILKSSMARSHRTLASLVESGVPILQALAMTADTAGNVVIERAFKTIEEGARKGIAIGELTRRQKIFPPMVGHMITVGEQTGRLEEMVDKVADWFELELDEKVKRLTAILEPLLIIFVGAVVAAVALAVFLPIVSAIQTMI</sequence>
<dbReference type="InterPro" id="IPR042094">
    <property type="entry name" value="T2SS_GspF_sf"/>
</dbReference>
<dbReference type="InterPro" id="IPR018076">
    <property type="entry name" value="T2SS_GspF_dom"/>
</dbReference>
<keyword evidence="5" id="KW-0997">Cell inner membrane</keyword>
<dbReference type="GO" id="GO:0005886">
    <property type="term" value="C:plasma membrane"/>
    <property type="evidence" value="ECO:0007669"/>
    <property type="project" value="UniProtKB-SubCell"/>
</dbReference>
<evidence type="ECO:0000256" key="6">
    <source>
        <dbReference type="ARBA" id="ARBA00022692"/>
    </source>
</evidence>
<evidence type="ECO:0000313" key="12">
    <source>
        <dbReference type="EMBL" id="QTX31263.1"/>
    </source>
</evidence>
<evidence type="ECO:0000256" key="10">
    <source>
        <dbReference type="SAM" id="Phobius"/>
    </source>
</evidence>
<evidence type="ECO:0000256" key="9">
    <source>
        <dbReference type="RuleBase" id="RU003923"/>
    </source>
</evidence>
<dbReference type="PROSITE" id="PS00874">
    <property type="entry name" value="T2SP_F"/>
    <property type="match status" value="1"/>
</dbReference>
<dbReference type="PANTHER" id="PTHR30012">
    <property type="entry name" value="GENERAL SECRETION PATHWAY PROTEIN"/>
    <property type="match status" value="1"/>
</dbReference>
<dbReference type="EMBL" id="CP072943">
    <property type="protein sequence ID" value="QTX31263.1"/>
    <property type="molecule type" value="Genomic_DNA"/>
</dbReference>
<evidence type="ECO:0000256" key="7">
    <source>
        <dbReference type="ARBA" id="ARBA00022989"/>
    </source>
</evidence>
<dbReference type="GO" id="GO:0015628">
    <property type="term" value="P:protein secretion by the type II secretion system"/>
    <property type="evidence" value="ECO:0007669"/>
    <property type="project" value="TreeGrafter"/>
</dbReference>
<dbReference type="KEGG" id="aram:KAR29_07595"/>
<evidence type="ECO:0000256" key="5">
    <source>
        <dbReference type="ARBA" id="ARBA00022519"/>
    </source>
</evidence>
<keyword evidence="7 10" id="KW-1133">Transmembrane helix</keyword>
<comment type="similarity">
    <text evidence="2 9">Belongs to the GSP F family.</text>
</comment>
<proteinExistence type="inferred from homology"/>
<evidence type="ECO:0000256" key="1">
    <source>
        <dbReference type="ARBA" id="ARBA00004429"/>
    </source>
</evidence>
<reference evidence="13" key="1">
    <citation type="submission" date="2021-04" db="EMBL/GenBank/DDBJ databases">
        <title>A novel Synergistetes isolate from a pyrite-forming mixed culture.</title>
        <authorList>
            <person name="Bunk B."/>
            <person name="Sproer C."/>
            <person name="Spring S."/>
            <person name="Pester M."/>
        </authorList>
    </citation>
    <scope>NUCLEOTIDE SEQUENCE [LARGE SCALE GENOMIC DNA]</scope>
    <source>
        <strain evidence="13">J.5.4.2-T.3.5.2</strain>
    </source>
</reference>
<feature type="transmembrane region" description="Helical" evidence="10">
    <location>
        <begin position="225"/>
        <end position="243"/>
    </location>
</feature>
<feature type="domain" description="Type II secretion system protein GspF" evidence="11">
    <location>
        <begin position="73"/>
        <end position="195"/>
    </location>
</feature>
<dbReference type="RefSeq" id="WP_274372411.1">
    <property type="nucleotide sequence ID" value="NZ_CP072943.1"/>
</dbReference>
<dbReference type="Gene3D" id="1.20.81.30">
    <property type="entry name" value="Type II secretion system (T2SS), domain F"/>
    <property type="match status" value="2"/>
</dbReference>
<evidence type="ECO:0000256" key="2">
    <source>
        <dbReference type="ARBA" id="ARBA00005745"/>
    </source>
</evidence>
<name>A0A9Q7A9E1_9BACT</name>
<dbReference type="FunFam" id="1.20.81.30:FF:000001">
    <property type="entry name" value="Type II secretion system protein F"/>
    <property type="match status" value="2"/>
</dbReference>
<evidence type="ECO:0000256" key="4">
    <source>
        <dbReference type="ARBA" id="ARBA00022475"/>
    </source>
</evidence>
<protein>
    <submittedName>
        <fullName evidence="12">Type II secretion system F family protein</fullName>
    </submittedName>
</protein>
<evidence type="ECO:0000256" key="8">
    <source>
        <dbReference type="ARBA" id="ARBA00023136"/>
    </source>
</evidence>
<gene>
    <name evidence="12" type="ORF">KAR29_07595</name>
</gene>
<dbReference type="Pfam" id="PF00482">
    <property type="entry name" value="T2SSF"/>
    <property type="match status" value="2"/>
</dbReference>
<organism evidence="12 13">
    <name type="scientific">Aminithiophilus ramosus</name>
    <dbReference type="NCBI Taxonomy" id="3029084"/>
    <lineage>
        <taxon>Bacteria</taxon>
        <taxon>Thermotogati</taxon>
        <taxon>Synergistota</taxon>
        <taxon>Synergistia</taxon>
        <taxon>Synergistales</taxon>
        <taxon>Aminithiophilaceae</taxon>
        <taxon>Aminithiophilus</taxon>
    </lineage>
</organism>
<evidence type="ECO:0000313" key="13">
    <source>
        <dbReference type="Proteomes" id="UP000671879"/>
    </source>
</evidence>
<keyword evidence="3 9" id="KW-0813">Transport</keyword>
<feature type="transmembrane region" description="Helical" evidence="10">
    <location>
        <begin position="378"/>
        <end position="402"/>
    </location>
</feature>
<keyword evidence="6 9" id="KW-0812">Transmembrane</keyword>
<feature type="transmembrane region" description="Helical" evidence="10">
    <location>
        <begin position="168"/>
        <end position="194"/>
    </location>
</feature>
<evidence type="ECO:0000256" key="3">
    <source>
        <dbReference type="ARBA" id="ARBA00022448"/>
    </source>
</evidence>
<evidence type="ECO:0000259" key="11">
    <source>
        <dbReference type="Pfam" id="PF00482"/>
    </source>
</evidence>
<keyword evidence="4" id="KW-1003">Cell membrane</keyword>
<feature type="domain" description="Type II secretion system protein GspF" evidence="11">
    <location>
        <begin position="277"/>
        <end position="397"/>
    </location>
</feature>